<proteinExistence type="predicted"/>
<gene>
    <name evidence="3" type="ORF">AK830_g7221</name>
</gene>
<accession>A0A0P7AXN2</accession>
<dbReference type="GO" id="GO:0043565">
    <property type="term" value="F:sequence-specific DNA binding"/>
    <property type="evidence" value="ECO:0007669"/>
    <property type="project" value="InterPro"/>
</dbReference>
<dbReference type="CDD" id="cd00202">
    <property type="entry name" value="ZnF_GATA"/>
    <property type="match status" value="1"/>
</dbReference>
<dbReference type="PROSITE" id="PS50114">
    <property type="entry name" value="GATA_ZN_FINGER_2"/>
    <property type="match status" value="1"/>
</dbReference>
<dbReference type="SUPFAM" id="SSF57716">
    <property type="entry name" value="Glucocorticoid receptor-like (DNA-binding domain)"/>
    <property type="match status" value="1"/>
</dbReference>
<evidence type="ECO:0000256" key="1">
    <source>
        <dbReference type="PROSITE-ProRule" id="PRU00094"/>
    </source>
</evidence>
<dbReference type="InterPro" id="IPR000679">
    <property type="entry name" value="Znf_GATA"/>
</dbReference>
<keyword evidence="1" id="KW-0479">Metal-binding</keyword>
<dbReference type="OrthoDB" id="2162994at2759"/>
<protein>
    <recommendedName>
        <fullName evidence="2">GATA-type domain-containing protein</fullName>
    </recommendedName>
</protein>
<dbReference type="Proteomes" id="UP000050424">
    <property type="component" value="Unassembled WGS sequence"/>
</dbReference>
<comment type="caution">
    <text evidence="3">The sequence shown here is derived from an EMBL/GenBank/DDBJ whole genome shotgun (WGS) entry which is preliminary data.</text>
</comment>
<dbReference type="SMART" id="SM00401">
    <property type="entry name" value="ZnF_GATA"/>
    <property type="match status" value="1"/>
</dbReference>
<name>A0A0P7AXN2_9HYPO</name>
<dbReference type="Gene3D" id="3.30.50.10">
    <property type="entry name" value="Erythroid Transcription Factor GATA-1, subunit A"/>
    <property type="match status" value="1"/>
</dbReference>
<dbReference type="STRING" id="78410.A0A0P7AXN2"/>
<sequence length="242" mass="26281">MDSDSSSNMTSSTISMHFDITSKTLPSFRAVVEEICPQILKPPVLLSSARFTPTNQDILETQPIPGTSLSLEDPLYHGIFRDALQSRADPQTPIGGSQQILLTNGVSLDSPASSQGQQVVDASRNAQLTPIADYPQSLRDIRKTQIETKKATASGRVARRHRPGLLRSRGEENNLSLRPPTGILDRKSGYRGKGLMEASGGCQICGTTKTSQWRTGPGYGRLCHACGLSYKKELKNVQGLPF</sequence>
<keyword evidence="4" id="KW-1185">Reference proteome</keyword>
<dbReference type="Pfam" id="PF00320">
    <property type="entry name" value="GATA"/>
    <property type="match status" value="1"/>
</dbReference>
<dbReference type="EMBL" id="LKCW01000109">
    <property type="protein sequence ID" value="KPM39346.1"/>
    <property type="molecule type" value="Genomic_DNA"/>
</dbReference>
<evidence type="ECO:0000259" key="2">
    <source>
        <dbReference type="PROSITE" id="PS50114"/>
    </source>
</evidence>
<dbReference type="AlphaFoldDB" id="A0A0P7AXN2"/>
<reference evidence="3 4" key="1">
    <citation type="submission" date="2015-09" db="EMBL/GenBank/DDBJ databases">
        <title>Draft genome of a European isolate of the apple canker pathogen Neonectria ditissima.</title>
        <authorList>
            <person name="Gomez-Cortecero A."/>
            <person name="Harrison R.J."/>
            <person name="Armitage A.D."/>
        </authorList>
    </citation>
    <scope>NUCLEOTIDE SEQUENCE [LARGE SCALE GENOMIC DNA]</scope>
    <source>
        <strain evidence="3 4">R09/05</strain>
    </source>
</reference>
<dbReference type="InterPro" id="IPR013088">
    <property type="entry name" value="Znf_NHR/GATA"/>
</dbReference>
<dbReference type="GO" id="GO:0006355">
    <property type="term" value="P:regulation of DNA-templated transcription"/>
    <property type="evidence" value="ECO:0007669"/>
    <property type="project" value="InterPro"/>
</dbReference>
<dbReference type="GO" id="GO:0008270">
    <property type="term" value="F:zinc ion binding"/>
    <property type="evidence" value="ECO:0007669"/>
    <property type="project" value="UniProtKB-KW"/>
</dbReference>
<evidence type="ECO:0000313" key="3">
    <source>
        <dbReference type="EMBL" id="KPM39346.1"/>
    </source>
</evidence>
<evidence type="ECO:0000313" key="4">
    <source>
        <dbReference type="Proteomes" id="UP000050424"/>
    </source>
</evidence>
<organism evidence="3 4">
    <name type="scientific">Neonectria ditissima</name>
    <dbReference type="NCBI Taxonomy" id="78410"/>
    <lineage>
        <taxon>Eukaryota</taxon>
        <taxon>Fungi</taxon>
        <taxon>Dikarya</taxon>
        <taxon>Ascomycota</taxon>
        <taxon>Pezizomycotina</taxon>
        <taxon>Sordariomycetes</taxon>
        <taxon>Hypocreomycetidae</taxon>
        <taxon>Hypocreales</taxon>
        <taxon>Nectriaceae</taxon>
        <taxon>Neonectria</taxon>
    </lineage>
</organism>
<keyword evidence="1" id="KW-0863">Zinc-finger</keyword>
<feature type="domain" description="GATA-type" evidence="2">
    <location>
        <begin position="196"/>
        <end position="231"/>
    </location>
</feature>
<keyword evidence="1" id="KW-0862">Zinc</keyword>